<dbReference type="PANTHER" id="PTHR37512:SF1">
    <property type="entry name" value="NADR_TTD14 AAA DOMAIN-CONTAINING PROTEIN"/>
    <property type="match status" value="1"/>
</dbReference>
<evidence type="ECO:0000313" key="2">
    <source>
        <dbReference type="EMBL" id="QEC72593.1"/>
    </source>
</evidence>
<dbReference type="AlphaFoldDB" id="A0A5B8VN35"/>
<dbReference type="OrthoDB" id="9151999at2"/>
<dbReference type="EMBL" id="CP042434">
    <property type="protein sequence ID" value="QEC72593.1"/>
    <property type="molecule type" value="Genomic_DNA"/>
</dbReference>
<dbReference type="Proteomes" id="UP000321291">
    <property type="component" value="Chromosome"/>
</dbReference>
<organism evidence="2 3">
    <name type="scientific">Arachidicoccus ginsenosidivorans</name>
    <dbReference type="NCBI Taxonomy" id="496057"/>
    <lineage>
        <taxon>Bacteria</taxon>
        <taxon>Pseudomonadati</taxon>
        <taxon>Bacteroidota</taxon>
        <taxon>Chitinophagia</taxon>
        <taxon>Chitinophagales</taxon>
        <taxon>Chitinophagaceae</taxon>
        <taxon>Arachidicoccus</taxon>
    </lineage>
</organism>
<keyword evidence="3" id="KW-1185">Reference proteome</keyword>
<accession>A0A5B8VN35</accession>
<dbReference type="InterPro" id="IPR052735">
    <property type="entry name" value="NAD_biosynth-regulator"/>
</dbReference>
<dbReference type="PANTHER" id="PTHR37512">
    <property type="entry name" value="TRIFUNCTIONAL NAD BIOSYNTHESIS/REGULATOR PROTEIN NADR"/>
    <property type="match status" value="1"/>
</dbReference>
<sequence>MQSQPIKIVVIGPESTGKSSLCQALAAHYNTCWCPEYARQYLQEQGRDGHYEEKDLLCIAKGQIALEDSCFSRAKQNKDRFLFIDTDMYVMKVWSEFAYNRCPHWMLNQIACRQYDYYLLCDIDLPWTPDPLREYPDPLMRQNLFNHYQDLLVHQATPFTLVQGKDALRLHRSLTAIERKFGS</sequence>
<dbReference type="RefSeq" id="WP_146783297.1">
    <property type="nucleotide sequence ID" value="NZ_CP042434.1"/>
</dbReference>
<name>A0A5B8VN35_9BACT</name>
<dbReference type="Pfam" id="PF13521">
    <property type="entry name" value="AAA_28"/>
    <property type="match status" value="1"/>
</dbReference>
<keyword evidence="2" id="KW-0547">Nucleotide-binding</keyword>
<proteinExistence type="predicted"/>
<dbReference type="Gene3D" id="3.40.50.300">
    <property type="entry name" value="P-loop containing nucleotide triphosphate hydrolases"/>
    <property type="match status" value="1"/>
</dbReference>
<evidence type="ECO:0000259" key="1">
    <source>
        <dbReference type="Pfam" id="PF13521"/>
    </source>
</evidence>
<dbReference type="InterPro" id="IPR038727">
    <property type="entry name" value="NadR/Ttd14_AAA_dom"/>
</dbReference>
<dbReference type="KEGG" id="agi:FSB73_13795"/>
<keyword evidence="2" id="KW-0067">ATP-binding</keyword>
<dbReference type="GO" id="GO:0005524">
    <property type="term" value="F:ATP binding"/>
    <property type="evidence" value="ECO:0007669"/>
    <property type="project" value="UniProtKB-KW"/>
</dbReference>
<feature type="domain" description="NadR/Ttd14 AAA" evidence="1">
    <location>
        <begin position="7"/>
        <end position="162"/>
    </location>
</feature>
<reference evidence="2 3" key="1">
    <citation type="journal article" date="2017" name="Int. J. Syst. Evol. Microbiol.">
        <title>Arachidicoccus ginsenosidivorans sp. nov., with ginsenoside-converting activity isolated from ginseng cultivating soil.</title>
        <authorList>
            <person name="Siddiqi M.Z."/>
            <person name="Aslam Z."/>
            <person name="Im W.T."/>
        </authorList>
    </citation>
    <scope>NUCLEOTIDE SEQUENCE [LARGE SCALE GENOMIC DNA]</scope>
    <source>
        <strain evidence="2 3">Gsoil 809</strain>
    </source>
</reference>
<evidence type="ECO:0000313" key="3">
    <source>
        <dbReference type="Proteomes" id="UP000321291"/>
    </source>
</evidence>
<gene>
    <name evidence="2" type="ORF">FSB73_13795</name>
</gene>
<protein>
    <submittedName>
        <fullName evidence="2">ATP-binding protein</fullName>
    </submittedName>
</protein>
<dbReference type="InterPro" id="IPR027417">
    <property type="entry name" value="P-loop_NTPase"/>
</dbReference>
<dbReference type="SUPFAM" id="SSF52540">
    <property type="entry name" value="P-loop containing nucleoside triphosphate hydrolases"/>
    <property type="match status" value="1"/>
</dbReference>